<evidence type="ECO:0000256" key="1">
    <source>
        <dbReference type="ARBA" id="ARBA00004236"/>
    </source>
</evidence>
<evidence type="ECO:0000256" key="2">
    <source>
        <dbReference type="ARBA" id="ARBA00022475"/>
    </source>
</evidence>
<keyword evidence="3 7" id="KW-0472">Membrane</keyword>
<dbReference type="Gene3D" id="6.10.340.10">
    <property type="match status" value="1"/>
</dbReference>
<dbReference type="InterPro" id="IPR003660">
    <property type="entry name" value="HAMP_dom"/>
</dbReference>
<feature type="domain" description="Methyl-accepting transducer" evidence="8">
    <location>
        <begin position="143"/>
        <end position="393"/>
    </location>
</feature>
<evidence type="ECO:0000256" key="4">
    <source>
        <dbReference type="ARBA" id="ARBA00023224"/>
    </source>
</evidence>
<comment type="subcellular location">
    <subcellularLocation>
        <location evidence="1">Cell membrane</location>
    </subcellularLocation>
</comment>
<evidence type="ECO:0000256" key="5">
    <source>
        <dbReference type="ARBA" id="ARBA00029447"/>
    </source>
</evidence>
<feature type="domain" description="HAMP" evidence="9">
    <location>
        <begin position="71"/>
        <end position="124"/>
    </location>
</feature>
<dbReference type="PANTHER" id="PTHR32089:SF112">
    <property type="entry name" value="LYSOZYME-LIKE PROTEIN-RELATED"/>
    <property type="match status" value="1"/>
</dbReference>
<dbReference type="SMART" id="SM00304">
    <property type="entry name" value="HAMP"/>
    <property type="match status" value="1"/>
</dbReference>
<dbReference type="Pfam" id="PF00672">
    <property type="entry name" value="HAMP"/>
    <property type="match status" value="1"/>
</dbReference>
<comment type="similarity">
    <text evidence="5">Belongs to the methyl-accepting chemotaxis (MCP) protein family.</text>
</comment>
<dbReference type="InterPro" id="IPR004089">
    <property type="entry name" value="MCPsignal_dom"/>
</dbReference>
<dbReference type="Pfam" id="PF00015">
    <property type="entry name" value="MCPsignal"/>
    <property type="match status" value="1"/>
</dbReference>
<protein>
    <submittedName>
        <fullName evidence="10">Methyl-accepting chemotaxis protein</fullName>
    </submittedName>
</protein>
<feature type="transmembrane region" description="Helical" evidence="7">
    <location>
        <begin position="48"/>
        <end position="70"/>
    </location>
</feature>
<dbReference type="EMBL" id="JAFBDR010000008">
    <property type="protein sequence ID" value="MBM7571275.1"/>
    <property type="molecule type" value="Genomic_DNA"/>
</dbReference>
<reference evidence="10 11" key="1">
    <citation type="submission" date="2021-01" db="EMBL/GenBank/DDBJ databases">
        <title>Genomic Encyclopedia of Type Strains, Phase IV (KMG-IV): sequencing the most valuable type-strain genomes for metagenomic binning, comparative biology and taxonomic classification.</title>
        <authorList>
            <person name="Goeker M."/>
        </authorList>
    </citation>
    <scope>NUCLEOTIDE SEQUENCE [LARGE SCALE GENOMIC DNA]</scope>
    <source>
        <strain evidence="10 11">DSM 23711</strain>
    </source>
</reference>
<gene>
    <name evidence="10" type="ORF">JOC48_001771</name>
</gene>
<name>A0ABS2N050_9BACI</name>
<keyword evidence="2" id="KW-1003">Cell membrane</keyword>
<dbReference type="Proteomes" id="UP001296943">
    <property type="component" value="Unassembled WGS sequence"/>
</dbReference>
<sequence length="431" mass="47834">MERKTRFNLRWKLVVFTTLLATITYSTSALFIYFVYDQMQPYWNISEIAFVILTLGLGIIWSGILTFFTARFVTKPLIKLETIAAEVAAGNLEQEVELPKSRDEIYSLSLAFQKMLFNLREIMEKIEDNFDRTNQSVQEIKAASSKAASQTNLIEQTVYQISSGAEDSSNAIQQTAESIEVATRLAGQVQDKAMISREKSSAMVHQLSTSKEVIHHLISGIQSLAKEQESSLQDVDRLEKNAVEVNHIISMVGELAEQTNLLALNASIEAARAGDHGRGFAVVAEEVRKLADQSTKAVQGISEHVSNIQSDVRQVVAKMTEQVDFARSEATKGEDVNHAILQMSTSIEGVAAAIEDISSLVDKQLREIKETSKQSQEVSAIAEETSASAQQMSASIQQQTAVTENLDDLATVLEEHAQILKKQIRRFQLKH</sequence>
<feature type="transmembrane region" description="Helical" evidence="7">
    <location>
        <begin position="12"/>
        <end position="36"/>
    </location>
</feature>
<dbReference type="CDD" id="cd06225">
    <property type="entry name" value="HAMP"/>
    <property type="match status" value="1"/>
</dbReference>
<dbReference type="PROSITE" id="PS50885">
    <property type="entry name" value="HAMP"/>
    <property type="match status" value="1"/>
</dbReference>
<dbReference type="Gene3D" id="1.10.287.950">
    <property type="entry name" value="Methyl-accepting chemotaxis protein"/>
    <property type="match status" value="1"/>
</dbReference>
<dbReference type="PROSITE" id="PS50111">
    <property type="entry name" value="CHEMOTAXIS_TRANSDUC_2"/>
    <property type="match status" value="1"/>
</dbReference>
<accession>A0ABS2N050</accession>
<keyword evidence="7" id="KW-1133">Transmembrane helix</keyword>
<dbReference type="PANTHER" id="PTHR32089">
    <property type="entry name" value="METHYL-ACCEPTING CHEMOTAXIS PROTEIN MCPB"/>
    <property type="match status" value="1"/>
</dbReference>
<evidence type="ECO:0000259" key="8">
    <source>
        <dbReference type="PROSITE" id="PS50111"/>
    </source>
</evidence>
<keyword evidence="7" id="KW-0812">Transmembrane</keyword>
<dbReference type="SUPFAM" id="SSF58104">
    <property type="entry name" value="Methyl-accepting chemotaxis protein (MCP) signaling domain"/>
    <property type="match status" value="1"/>
</dbReference>
<keyword evidence="11" id="KW-1185">Reference proteome</keyword>
<evidence type="ECO:0000259" key="9">
    <source>
        <dbReference type="PROSITE" id="PS50885"/>
    </source>
</evidence>
<evidence type="ECO:0000313" key="11">
    <source>
        <dbReference type="Proteomes" id="UP001296943"/>
    </source>
</evidence>
<keyword evidence="4 6" id="KW-0807">Transducer</keyword>
<dbReference type="RefSeq" id="WP_204498775.1">
    <property type="nucleotide sequence ID" value="NZ_JAFBDR010000008.1"/>
</dbReference>
<comment type="caution">
    <text evidence="10">The sequence shown here is derived from an EMBL/GenBank/DDBJ whole genome shotgun (WGS) entry which is preliminary data.</text>
</comment>
<organism evidence="10 11">
    <name type="scientific">Aquibacillus albus</name>
    <dbReference type="NCBI Taxonomy" id="1168171"/>
    <lineage>
        <taxon>Bacteria</taxon>
        <taxon>Bacillati</taxon>
        <taxon>Bacillota</taxon>
        <taxon>Bacilli</taxon>
        <taxon>Bacillales</taxon>
        <taxon>Bacillaceae</taxon>
        <taxon>Aquibacillus</taxon>
    </lineage>
</organism>
<evidence type="ECO:0000256" key="6">
    <source>
        <dbReference type="PROSITE-ProRule" id="PRU00284"/>
    </source>
</evidence>
<evidence type="ECO:0000256" key="7">
    <source>
        <dbReference type="SAM" id="Phobius"/>
    </source>
</evidence>
<proteinExistence type="inferred from homology"/>
<evidence type="ECO:0000313" key="10">
    <source>
        <dbReference type="EMBL" id="MBM7571275.1"/>
    </source>
</evidence>
<dbReference type="SMART" id="SM00283">
    <property type="entry name" value="MA"/>
    <property type="match status" value="1"/>
</dbReference>
<evidence type="ECO:0000256" key="3">
    <source>
        <dbReference type="ARBA" id="ARBA00023136"/>
    </source>
</evidence>